<dbReference type="HOGENOM" id="CLU_1096763_0_0_3"/>
<name>B0BYJ6_ACAM1</name>
<proteinExistence type="predicted"/>
<evidence type="ECO:0000313" key="2">
    <source>
        <dbReference type="Proteomes" id="UP000000268"/>
    </source>
</evidence>
<gene>
    <name evidence="1" type="ordered locus">AM1_0837</name>
</gene>
<organism evidence="1 2">
    <name type="scientific">Acaryochloris marina (strain MBIC 11017)</name>
    <dbReference type="NCBI Taxonomy" id="329726"/>
    <lineage>
        <taxon>Bacteria</taxon>
        <taxon>Bacillati</taxon>
        <taxon>Cyanobacteriota</taxon>
        <taxon>Cyanophyceae</taxon>
        <taxon>Acaryochloridales</taxon>
        <taxon>Acaryochloridaceae</taxon>
        <taxon>Acaryochloris</taxon>
    </lineage>
</organism>
<dbReference type="eggNOG" id="ENOG502ZU53">
    <property type="taxonomic scope" value="Bacteria"/>
</dbReference>
<keyword evidence="2" id="KW-1185">Reference proteome</keyword>
<dbReference type="RefSeq" id="WP_012161459.1">
    <property type="nucleotide sequence ID" value="NC_009925.1"/>
</dbReference>
<sequence length="253" mass="26736">MKHYRRKPLQLIDQGLPESVTGLLEQVETLPSTVSEAGGLAAEPKALTDPVAQVIQPMAGETIPTPEALVQQAATILDNDLSTPLESAQTVASPLDLGTTTPPRPNSYSVPGLVDEMHGFVNELANLLSLKSNLPGSVSESAPSSEAGVPLLQPAYPSHAGETVQISFKVHNDRSESTQTKVFCTDLHSCQGDLIAQDAISITPNPLSLAPDATESIHISIQLPQNLPKGEYSGILMATELSYLKAMISVVVT</sequence>
<dbReference type="EMBL" id="CP000828">
    <property type="protein sequence ID" value="ABW25881.1"/>
    <property type="molecule type" value="Genomic_DNA"/>
</dbReference>
<dbReference type="KEGG" id="amr:AM1_0837"/>
<protein>
    <submittedName>
        <fullName evidence="1">Uncharacterized protein</fullName>
    </submittedName>
</protein>
<reference evidence="1 2" key="1">
    <citation type="journal article" date="2008" name="Proc. Natl. Acad. Sci. U.S.A.">
        <title>Niche adaptation and genome expansion in the chlorophyll d-producing cyanobacterium Acaryochloris marina.</title>
        <authorList>
            <person name="Swingley W.D."/>
            <person name="Chen M."/>
            <person name="Cheung P.C."/>
            <person name="Conrad A.L."/>
            <person name="Dejesa L.C."/>
            <person name="Hao J."/>
            <person name="Honchak B.M."/>
            <person name="Karbach L.E."/>
            <person name="Kurdoglu A."/>
            <person name="Lahiri S."/>
            <person name="Mastrian S.D."/>
            <person name="Miyashita H."/>
            <person name="Page L."/>
            <person name="Ramakrishna P."/>
            <person name="Satoh S."/>
            <person name="Sattley W.M."/>
            <person name="Shimada Y."/>
            <person name="Taylor H.L."/>
            <person name="Tomo T."/>
            <person name="Tsuchiya T."/>
            <person name="Wang Z.T."/>
            <person name="Raymond J."/>
            <person name="Mimuro M."/>
            <person name="Blankenship R.E."/>
            <person name="Touchman J.W."/>
        </authorList>
    </citation>
    <scope>NUCLEOTIDE SEQUENCE [LARGE SCALE GENOMIC DNA]</scope>
    <source>
        <strain evidence="2">MBIC 11017</strain>
    </source>
</reference>
<accession>B0BYJ6</accession>
<dbReference type="OrthoDB" id="9819003at2"/>
<dbReference type="AlphaFoldDB" id="B0BYJ6"/>
<evidence type="ECO:0000313" key="1">
    <source>
        <dbReference type="EMBL" id="ABW25881.1"/>
    </source>
</evidence>
<dbReference type="Proteomes" id="UP000000268">
    <property type="component" value="Chromosome"/>
</dbReference>